<dbReference type="Pfam" id="PF07727">
    <property type="entry name" value="RVT_2"/>
    <property type="match status" value="1"/>
</dbReference>
<dbReference type="EMBL" id="QGNW01000771">
    <property type="protein sequence ID" value="RVW62477.1"/>
    <property type="molecule type" value="Genomic_DNA"/>
</dbReference>
<sequence length="285" mass="32695">MLEVQNMEGSTMVANKGNDQKANTTDNKKTKRSKAPNRDNKDNLRFNQEEIEKIRTLSGTLEKPLGTCSLAFARKNFFKEDKDWDSYFIDPFSINPPKVISLVLVPSASLPVPKLELSPIEPTKNRMTGKPELELPIAIRKETRECTKRPLHPLSHVVSFKRLSQFYKSFLTSLNNIYIPTTLSKALFDENWKQAMNAEMKALEKNKTWELVDLPVGKRPFRCKWVYTIKYKANGSLERYKAGLVAKGYTQTHGVDYLKTFAPVAKMNTVRILLSLTANYNWDLQ</sequence>
<dbReference type="AlphaFoldDB" id="A0A438FRA5"/>
<reference evidence="3 4" key="1">
    <citation type="journal article" date="2018" name="PLoS Genet.">
        <title>Population sequencing reveals clonal diversity and ancestral inbreeding in the grapevine cultivar Chardonnay.</title>
        <authorList>
            <person name="Roach M.J."/>
            <person name="Johnson D.L."/>
            <person name="Bohlmann J."/>
            <person name="van Vuuren H.J."/>
            <person name="Jones S.J."/>
            <person name="Pretorius I.S."/>
            <person name="Schmidt S.A."/>
            <person name="Borneman A.R."/>
        </authorList>
    </citation>
    <scope>NUCLEOTIDE SEQUENCE [LARGE SCALE GENOMIC DNA]</scope>
    <source>
        <strain evidence="4">cv. Chardonnay</strain>
        <tissue evidence="3">Leaf</tissue>
    </source>
</reference>
<name>A0A438FRA5_VITVI</name>
<evidence type="ECO:0000256" key="1">
    <source>
        <dbReference type="SAM" id="MobiDB-lite"/>
    </source>
</evidence>
<feature type="compositionally biased region" description="Basic and acidic residues" evidence="1">
    <location>
        <begin position="36"/>
        <end position="47"/>
    </location>
</feature>
<evidence type="ECO:0000313" key="4">
    <source>
        <dbReference type="Proteomes" id="UP000288805"/>
    </source>
</evidence>
<organism evidence="3 4">
    <name type="scientific">Vitis vinifera</name>
    <name type="common">Grape</name>
    <dbReference type="NCBI Taxonomy" id="29760"/>
    <lineage>
        <taxon>Eukaryota</taxon>
        <taxon>Viridiplantae</taxon>
        <taxon>Streptophyta</taxon>
        <taxon>Embryophyta</taxon>
        <taxon>Tracheophyta</taxon>
        <taxon>Spermatophyta</taxon>
        <taxon>Magnoliopsida</taxon>
        <taxon>eudicotyledons</taxon>
        <taxon>Gunneridae</taxon>
        <taxon>Pentapetalae</taxon>
        <taxon>rosids</taxon>
        <taxon>Vitales</taxon>
        <taxon>Vitaceae</taxon>
        <taxon>Viteae</taxon>
        <taxon>Vitis</taxon>
    </lineage>
</organism>
<gene>
    <name evidence="3" type="primary">RE2_446</name>
    <name evidence="3" type="ORF">CK203_063916</name>
</gene>
<comment type="caution">
    <text evidence="3">The sequence shown here is derived from an EMBL/GenBank/DDBJ whole genome shotgun (WGS) entry which is preliminary data.</text>
</comment>
<feature type="domain" description="Reverse transcriptase Ty1/copia-type" evidence="2">
    <location>
        <begin position="206"/>
        <end position="283"/>
    </location>
</feature>
<dbReference type="Proteomes" id="UP000288805">
    <property type="component" value="Unassembled WGS sequence"/>
</dbReference>
<feature type="region of interest" description="Disordered" evidence="1">
    <location>
        <begin position="1"/>
        <end position="47"/>
    </location>
</feature>
<dbReference type="InterPro" id="IPR013103">
    <property type="entry name" value="RVT_2"/>
</dbReference>
<evidence type="ECO:0000313" key="3">
    <source>
        <dbReference type="EMBL" id="RVW62477.1"/>
    </source>
</evidence>
<protein>
    <submittedName>
        <fullName evidence="3">Retrovirus-related Pol polyprotein from transposon RE2</fullName>
    </submittedName>
</protein>
<proteinExistence type="predicted"/>
<evidence type="ECO:0000259" key="2">
    <source>
        <dbReference type="Pfam" id="PF07727"/>
    </source>
</evidence>
<accession>A0A438FRA5</accession>